<evidence type="ECO:0008006" key="4">
    <source>
        <dbReference type="Google" id="ProtNLM"/>
    </source>
</evidence>
<evidence type="ECO:0000256" key="1">
    <source>
        <dbReference type="SAM" id="MobiDB-lite"/>
    </source>
</evidence>
<comment type="caution">
    <text evidence="2">The sequence shown here is derived from an EMBL/GenBank/DDBJ whole genome shotgun (WGS) entry which is preliminary data.</text>
</comment>
<name>A0ABR4Z7L2_9NOCA</name>
<dbReference type="EMBL" id="JNFP01000047">
    <property type="protein sequence ID" value="KIA61335.1"/>
    <property type="molecule type" value="Genomic_DNA"/>
</dbReference>
<feature type="compositionally biased region" description="Basic and acidic residues" evidence="1">
    <location>
        <begin position="13"/>
        <end position="40"/>
    </location>
</feature>
<feature type="region of interest" description="Disordered" evidence="1">
    <location>
        <begin position="13"/>
        <end position="60"/>
    </location>
</feature>
<accession>A0ABR4Z7L2</accession>
<evidence type="ECO:0000313" key="2">
    <source>
        <dbReference type="EMBL" id="KIA61335.1"/>
    </source>
</evidence>
<gene>
    <name evidence="2" type="ORF">FG87_31755</name>
</gene>
<organism evidence="2 3">
    <name type="scientific">Nocardia vulneris</name>
    <dbReference type="NCBI Taxonomy" id="1141657"/>
    <lineage>
        <taxon>Bacteria</taxon>
        <taxon>Bacillati</taxon>
        <taxon>Actinomycetota</taxon>
        <taxon>Actinomycetes</taxon>
        <taxon>Mycobacteriales</taxon>
        <taxon>Nocardiaceae</taxon>
        <taxon>Nocardia</taxon>
    </lineage>
</organism>
<evidence type="ECO:0000313" key="3">
    <source>
        <dbReference type="Proteomes" id="UP000031364"/>
    </source>
</evidence>
<protein>
    <recommendedName>
        <fullName evidence="4">Transposase</fullName>
    </recommendedName>
</protein>
<reference evidence="2 3" key="1">
    <citation type="journal article" date="2014" name="Int. J. Syst. Evol. Microbiol.">
        <title>Nocardia vulneris sp. nov., isolated from wounds of human patients in North America.</title>
        <authorList>
            <person name="Lasker B.A."/>
            <person name="Bell M."/>
            <person name="Klenk H.P."/>
            <person name="Sproer C."/>
            <person name="Schumann C."/>
            <person name="Schumann P."/>
            <person name="Brown J.M."/>
        </authorList>
    </citation>
    <scope>NUCLEOTIDE SEQUENCE [LARGE SCALE GENOMIC DNA]</scope>
    <source>
        <strain evidence="2 3">W9851</strain>
    </source>
</reference>
<dbReference type="Proteomes" id="UP000031364">
    <property type="component" value="Unassembled WGS sequence"/>
</dbReference>
<proteinExistence type="predicted"/>
<sequence length="60" mass="7120">MAVVLIEIDPHHRVDEHGVSVLHRTQDEHDQRTPRREPDHGGNPSDQFTRVTYQHRGFRR</sequence>
<keyword evidence="3" id="KW-1185">Reference proteome</keyword>